<feature type="binding site" evidence="12">
    <location>
        <position position="259"/>
    </location>
    <ligand>
        <name>[4Fe-4S] cluster</name>
        <dbReference type="ChEBI" id="CHEBI:49883"/>
        <label>2</label>
        <note>4Fe-4S-substrate</note>
    </ligand>
</feature>
<keyword evidence="10 12" id="KW-0456">Lyase</keyword>
<dbReference type="PROSITE" id="PS01305">
    <property type="entry name" value="MOAA_NIFB_PQQE"/>
    <property type="match status" value="1"/>
</dbReference>
<dbReference type="EMBL" id="JACIIZ010000006">
    <property type="protein sequence ID" value="MBB6252097.1"/>
    <property type="molecule type" value="Genomic_DNA"/>
</dbReference>
<dbReference type="InterPro" id="IPR050105">
    <property type="entry name" value="MoCo_biosynth_MoaA/MoaC"/>
</dbReference>
<keyword evidence="8 12" id="KW-0342">GTP-binding</keyword>
<feature type="binding site" evidence="12">
    <location>
        <position position="276"/>
    </location>
    <ligand>
        <name>[4Fe-4S] cluster</name>
        <dbReference type="ChEBI" id="CHEBI:49883"/>
        <label>2</label>
        <note>4Fe-4S-substrate</note>
    </ligand>
</feature>
<feature type="binding site" evidence="12">
    <location>
        <position position="33"/>
    </location>
    <ligand>
        <name>[4Fe-4S] cluster</name>
        <dbReference type="ChEBI" id="CHEBI:49883"/>
        <label>1</label>
        <note>4Fe-4S-S-AdoMet</note>
    </ligand>
</feature>
<dbReference type="InterPro" id="IPR007197">
    <property type="entry name" value="rSAM"/>
</dbReference>
<evidence type="ECO:0000313" key="15">
    <source>
        <dbReference type="Proteomes" id="UP000539175"/>
    </source>
</evidence>
<proteinExistence type="inferred from homology"/>
<feature type="binding site" evidence="12">
    <location>
        <position position="102"/>
    </location>
    <ligand>
        <name>GTP</name>
        <dbReference type="ChEBI" id="CHEBI:37565"/>
    </ligand>
</feature>
<dbReference type="SFLD" id="SFLDG01067">
    <property type="entry name" value="SPASM/twitch_domain_containing"/>
    <property type="match status" value="1"/>
</dbReference>
<gene>
    <name evidence="12" type="primary">moaA</name>
    <name evidence="14" type="ORF">FHS74_002657</name>
</gene>
<feature type="domain" description="Radical SAM core" evidence="13">
    <location>
        <begin position="10"/>
        <end position="230"/>
    </location>
</feature>
<feature type="binding site" evidence="12">
    <location>
        <position position="72"/>
    </location>
    <ligand>
        <name>S-adenosyl-L-methionine</name>
        <dbReference type="ChEBI" id="CHEBI:59789"/>
    </ligand>
</feature>
<dbReference type="InterPro" id="IPR058240">
    <property type="entry name" value="rSAM_sf"/>
</dbReference>
<dbReference type="RefSeq" id="WP_343066912.1">
    <property type="nucleotide sequence ID" value="NZ_JACIIZ010000006.1"/>
</dbReference>
<feature type="binding site" evidence="12">
    <location>
        <begin position="264"/>
        <end position="266"/>
    </location>
    <ligand>
        <name>GTP</name>
        <dbReference type="ChEBI" id="CHEBI:37565"/>
    </ligand>
</feature>
<dbReference type="Pfam" id="PF04055">
    <property type="entry name" value="Radical_SAM"/>
    <property type="match status" value="1"/>
</dbReference>
<dbReference type="InterPro" id="IPR013483">
    <property type="entry name" value="MoaA"/>
</dbReference>
<evidence type="ECO:0000256" key="11">
    <source>
        <dbReference type="ARBA" id="ARBA00048697"/>
    </source>
</evidence>
<evidence type="ECO:0000256" key="7">
    <source>
        <dbReference type="ARBA" id="ARBA00023014"/>
    </source>
</evidence>
<feature type="binding site" evidence="12">
    <location>
        <position position="32"/>
    </location>
    <ligand>
        <name>S-adenosyl-L-methionine</name>
        <dbReference type="ChEBI" id="CHEBI:59789"/>
    </ligand>
</feature>
<dbReference type="HAMAP" id="MF_01225_B">
    <property type="entry name" value="MoaA_B"/>
    <property type="match status" value="1"/>
</dbReference>
<dbReference type="NCBIfam" id="TIGR02666">
    <property type="entry name" value="moaA"/>
    <property type="match status" value="1"/>
</dbReference>
<dbReference type="SFLD" id="SFLDG01383">
    <property type="entry name" value="cyclic_pyranopterin_phosphate"/>
    <property type="match status" value="1"/>
</dbReference>
<evidence type="ECO:0000256" key="4">
    <source>
        <dbReference type="ARBA" id="ARBA00022723"/>
    </source>
</evidence>
<dbReference type="GO" id="GO:0051539">
    <property type="term" value="F:4 iron, 4 sulfur cluster binding"/>
    <property type="evidence" value="ECO:0007669"/>
    <property type="project" value="UniProtKB-UniRule"/>
</dbReference>
<evidence type="ECO:0000256" key="8">
    <source>
        <dbReference type="ARBA" id="ARBA00023134"/>
    </source>
</evidence>
<evidence type="ECO:0000256" key="12">
    <source>
        <dbReference type="HAMAP-Rule" id="MF_01225"/>
    </source>
</evidence>
<keyword evidence="9 12" id="KW-0501">Molybdenum cofactor biosynthesis</keyword>
<dbReference type="InterPro" id="IPR006638">
    <property type="entry name" value="Elp3/MiaA/NifB-like_rSAM"/>
</dbReference>
<evidence type="ECO:0000256" key="2">
    <source>
        <dbReference type="ARBA" id="ARBA00022485"/>
    </source>
</evidence>
<evidence type="ECO:0000256" key="1">
    <source>
        <dbReference type="ARBA" id="ARBA00012167"/>
    </source>
</evidence>
<feature type="binding site" evidence="12">
    <location>
        <position position="162"/>
    </location>
    <ligand>
        <name>GTP</name>
        <dbReference type="ChEBI" id="CHEBI:37565"/>
    </ligand>
</feature>
<dbReference type="PANTHER" id="PTHR22960:SF0">
    <property type="entry name" value="MOLYBDENUM COFACTOR BIOSYNTHESIS PROTEIN 1"/>
    <property type="match status" value="1"/>
</dbReference>
<dbReference type="GO" id="GO:0006777">
    <property type="term" value="P:Mo-molybdopterin cofactor biosynthetic process"/>
    <property type="evidence" value="ECO:0007669"/>
    <property type="project" value="UniProtKB-UniRule"/>
</dbReference>
<feature type="binding site" evidence="12">
    <location>
        <position position="196"/>
    </location>
    <ligand>
        <name>S-adenosyl-L-methionine</name>
        <dbReference type="ChEBI" id="CHEBI:59789"/>
    </ligand>
</feature>
<comment type="catalytic activity">
    <reaction evidence="11 12">
        <text>GTP + AH2 + S-adenosyl-L-methionine = (8S)-3',8-cyclo-7,8-dihydroguanosine 5'-triphosphate + 5'-deoxyadenosine + L-methionine + A + H(+)</text>
        <dbReference type="Rhea" id="RHEA:49576"/>
        <dbReference type="ChEBI" id="CHEBI:13193"/>
        <dbReference type="ChEBI" id="CHEBI:15378"/>
        <dbReference type="ChEBI" id="CHEBI:17319"/>
        <dbReference type="ChEBI" id="CHEBI:17499"/>
        <dbReference type="ChEBI" id="CHEBI:37565"/>
        <dbReference type="ChEBI" id="CHEBI:57844"/>
        <dbReference type="ChEBI" id="CHEBI:59789"/>
        <dbReference type="ChEBI" id="CHEBI:131766"/>
        <dbReference type="EC" id="4.1.99.22"/>
    </reaction>
</comment>
<feature type="binding site" evidence="12">
    <location>
        <position position="68"/>
    </location>
    <ligand>
        <name>GTP</name>
        <dbReference type="ChEBI" id="CHEBI:37565"/>
    </ligand>
</feature>
<feature type="binding site" evidence="12">
    <location>
        <position position="126"/>
    </location>
    <ligand>
        <name>S-adenosyl-L-methionine</name>
        <dbReference type="ChEBI" id="CHEBI:59789"/>
    </ligand>
</feature>
<dbReference type="UniPathway" id="UPA00344"/>
<organism evidence="14 15">
    <name type="scientific">Nitrospirillum iridis</name>
    <dbReference type="NCBI Taxonomy" id="765888"/>
    <lineage>
        <taxon>Bacteria</taxon>
        <taxon>Pseudomonadati</taxon>
        <taxon>Pseudomonadota</taxon>
        <taxon>Alphaproteobacteria</taxon>
        <taxon>Rhodospirillales</taxon>
        <taxon>Azospirillaceae</taxon>
        <taxon>Nitrospirillum</taxon>
    </lineage>
</organism>
<feature type="binding site" evidence="12">
    <location>
        <position position="30"/>
    </location>
    <ligand>
        <name>[4Fe-4S] cluster</name>
        <dbReference type="ChEBI" id="CHEBI:49883"/>
        <label>1</label>
        <note>4Fe-4S-S-AdoMet</note>
    </ligand>
</feature>
<dbReference type="SUPFAM" id="SSF102114">
    <property type="entry name" value="Radical SAM enzymes"/>
    <property type="match status" value="1"/>
</dbReference>
<comment type="pathway">
    <text evidence="12">Cofactor biosynthesis; molybdopterin biosynthesis.</text>
</comment>
<dbReference type="InterPro" id="IPR000385">
    <property type="entry name" value="MoaA_NifB_PqqE_Fe-S-bd_CS"/>
</dbReference>
<protein>
    <recommendedName>
        <fullName evidence="1 12">GTP 3',8-cyclase</fullName>
        <ecNumber evidence="1 12">4.1.99.22</ecNumber>
    </recommendedName>
    <alternativeName>
        <fullName evidence="12">Molybdenum cofactor biosynthesis protein A</fullName>
    </alternativeName>
</protein>
<comment type="caution">
    <text evidence="14">The sequence shown here is derived from an EMBL/GenBank/DDBJ whole genome shotgun (WGS) entry which is preliminary data.</text>
</comment>
<comment type="function">
    <text evidence="12">Catalyzes the cyclization of GTP to (8S)-3',8-cyclo-7,8-dihydroguanosine 5'-triphosphate.</text>
</comment>
<keyword evidence="4 12" id="KW-0479">Metal-binding</keyword>
<dbReference type="InterPro" id="IPR010505">
    <property type="entry name" value="MoaA_twitch"/>
</dbReference>
<feature type="binding site" evidence="12">
    <location>
        <position position="26"/>
    </location>
    <ligand>
        <name>[4Fe-4S] cluster</name>
        <dbReference type="ChEBI" id="CHEBI:49883"/>
        <label>1</label>
        <note>4Fe-4S-S-AdoMet</note>
    </ligand>
</feature>
<sequence length="334" mass="36130">MSGGCALIDTFGRRVSYLRLSVTDRCDLRCVYCMAEDMVFVPRAELLSLEELDRLASAFITLGVTTLRLTGGEPLVRRGIMDLVAGLSRHLRAGRLRDLTLTTNGTQLARHADDLARAGVRRVNVSLDTLDPVRYRVLTRGGALGTVMEGLRAAAEAGLRVKLNAVALRGITEGEVHDLIAFAHRQGMDLTFIETMPLGDVGVDRTDQYLPLDRLRREIETRWSLADTADRTGGPARYARVAETGGRIGFITPLSHSFCEGCNRVRVSATGVLYTCLGQEERVDLRAPLRGSEGDAALHAAIAAGILAKPRGHDFRIDAGGRPAVARPMSALGG</sequence>
<dbReference type="GO" id="GO:0005525">
    <property type="term" value="F:GTP binding"/>
    <property type="evidence" value="ECO:0007669"/>
    <property type="project" value="UniProtKB-UniRule"/>
</dbReference>
<dbReference type="InterPro" id="IPR013785">
    <property type="entry name" value="Aldolase_TIM"/>
</dbReference>
<dbReference type="CDD" id="cd01335">
    <property type="entry name" value="Radical_SAM"/>
    <property type="match status" value="1"/>
</dbReference>
<reference evidence="14 15" key="1">
    <citation type="submission" date="2020-08" db="EMBL/GenBank/DDBJ databases">
        <title>Genomic Encyclopedia of Type Strains, Phase IV (KMG-IV): sequencing the most valuable type-strain genomes for metagenomic binning, comparative biology and taxonomic classification.</title>
        <authorList>
            <person name="Goeker M."/>
        </authorList>
    </citation>
    <scope>NUCLEOTIDE SEQUENCE [LARGE SCALE GENOMIC DNA]</scope>
    <source>
        <strain evidence="14 15">DSM 22198</strain>
    </source>
</reference>
<evidence type="ECO:0000256" key="10">
    <source>
        <dbReference type="ARBA" id="ARBA00023239"/>
    </source>
</evidence>
<dbReference type="PROSITE" id="PS51918">
    <property type="entry name" value="RADICAL_SAM"/>
    <property type="match status" value="1"/>
</dbReference>
<name>A0A7X0AXS5_9PROT</name>
<dbReference type="GO" id="GO:0046872">
    <property type="term" value="F:metal ion binding"/>
    <property type="evidence" value="ECO:0007669"/>
    <property type="project" value="UniProtKB-KW"/>
</dbReference>
<dbReference type="GO" id="GO:0061799">
    <property type="term" value="F:cyclic pyranopterin monophosphate synthase activity"/>
    <property type="evidence" value="ECO:0007669"/>
    <property type="project" value="TreeGrafter"/>
</dbReference>
<keyword evidence="2 12" id="KW-0004">4Fe-4S</keyword>
<evidence type="ECO:0000256" key="3">
    <source>
        <dbReference type="ARBA" id="ARBA00022691"/>
    </source>
</evidence>
<dbReference type="AlphaFoldDB" id="A0A7X0AXS5"/>
<evidence type="ECO:0000256" key="5">
    <source>
        <dbReference type="ARBA" id="ARBA00022741"/>
    </source>
</evidence>
<dbReference type="SFLD" id="SFLDS00029">
    <property type="entry name" value="Radical_SAM"/>
    <property type="match status" value="1"/>
</dbReference>
<dbReference type="InterPro" id="IPR040064">
    <property type="entry name" value="MoaA-like"/>
</dbReference>
<evidence type="ECO:0000256" key="6">
    <source>
        <dbReference type="ARBA" id="ARBA00023004"/>
    </source>
</evidence>
<keyword evidence="5 12" id="KW-0547">Nucleotide-binding</keyword>
<dbReference type="GO" id="GO:0061798">
    <property type="term" value="F:GTP 3',8'-cyclase activity"/>
    <property type="evidence" value="ECO:0007669"/>
    <property type="project" value="UniProtKB-UniRule"/>
</dbReference>
<keyword evidence="7 12" id="KW-0411">Iron-sulfur</keyword>
<dbReference type="EC" id="4.1.99.22" evidence="1 12"/>
<keyword evidence="15" id="KW-1185">Reference proteome</keyword>
<evidence type="ECO:0000313" key="14">
    <source>
        <dbReference type="EMBL" id="MBB6252097.1"/>
    </source>
</evidence>
<keyword evidence="6 12" id="KW-0408">Iron</keyword>
<dbReference type="Gene3D" id="3.20.20.70">
    <property type="entry name" value="Aldolase class I"/>
    <property type="match status" value="1"/>
</dbReference>
<comment type="similarity">
    <text evidence="12">Belongs to the radical SAM superfamily. MoaA family.</text>
</comment>
<dbReference type="SMART" id="SM00729">
    <property type="entry name" value="Elp3"/>
    <property type="match status" value="1"/>
</dbReference>
<dbReference type="SFLD" id="SFLDG01386">
    <property type="entry name" value="main_SPASM_domain-containing"/>
    <property type="match status" value="1"/>
</dbReference>
<feature type="binding site" evidence="12">
    <location>
        <position position="262"/>
    </location>
    <ligand>
        <name>[4Fe-4S] cluster</name>
        <dbReference type="ChEBI" id="CHEBI:49883"/>
        <label>2</label>
        <note>4Fe-4S-substrate</note>
    </ligand>
</feature>
<evidence type="ECO:0000259" key="13">
    <source>
        <dbReference type="PROSITE" id="PS51918"/>
    </source>
</evidence>
<keyword evidence="3 12" id="KW-0949">S-adenosyl-L-methionine</keyword>
<comment type="subunit">
    <text evidence="12">Monomer and homodimer.</text>
</comment>
<accession>A0A7X0AXS5</accession>
<dbReference type="PANTHER" id="PTHR22960">
    <property type="entry name" value="MOLYBDOPTERIN COFACTOR SYNTHESIS PROTEIN A"/>
    <property type="match status" value="1"/>
</dbReference>
<dbReference type="Proteomes" id="UP000539175">
    <property type="component" value="Unassembled WGS sequence"/>
</dbReference>
<dbReference type="Pfam" id="PF06463">
    <property type="entry name" value="Mob_synth_C"/>
    <property type="match status" value="1"/>
</dbReference>
<comment type="cofactor">
    <cofactor evidence="12">
        <name>[4Fe-4S] cluster</name>
        <dbReference type="ChEBI" id="CHEBI:49883"/>
    </cofactor>
    <text evidence="12">Binds 2 [4Fe-4S] clusters. Binds 1 [4Fe-4S] cluster coordinated with 3 cysteines and an exchangeable S-adenosyl-L-methionine and 1 [4Fe-4S] cluster coordinated with 3 cysteines and the GTP-derived substrate.</text>
</comment>
<evidence type="ECO:0000256" key="9">
    <source>
        <dbReference type="ARBA" id="ARBA00023150"/>
    </source>
</evidence>
<dbReference type="GO" id="GO:1904047">
    <property type="term" value="F:S-adenosyl-L-methionine binding"/>
    <property type="evidence" value="ECO:0007669"/>
    <property type="project" value="UniProtKB-UniRule"/>
</dbReference>
<feature type="binding site" evidence="12">
    <location>
        <position position="19"/>
    </location>
    <ligand>
        <name>GTP</name>
        <dbReference type="ChEBI" id="CHEBI:37565"/>
    </ligand>
</feature>
<dbReference type="CDD" id="cd21117">
    <property type="entry name" value="Twitch_MoaA"/>
    <property type="match status" value="1"/>
</dbReference>